<dbReference type="PANTHER" id="PTHR40020">
    <property type="entry name" value="CYTOCHROME C OXIDASE ASSEMBLY FACTOR 2"/>
    <property type="match status" value="1"/>
</dbReference>
<feature type="compositionally biased region" description="Polar residues" evidence="1">
    <location>
        <begin position="13"/>
        <end position="32"/>
    </location>
</feature>
<feature type="compositionally biased region" description="Acidic residues" evidence="1">
    <location>
        <begin position="397"/>
        <end position="418"/>
    </location>
</feature>
<dbReference type="AlphaFoldDB" id="A0A444S8S7"/>
<dbReference type="GO" id="GO:0005759">
    <property type="term" value="C:mitochondrial matrix"/>
    <property type="evidence" value="ECO:0007669"/>
    <property type="project" value="TreeGrafter"/>
</dbReference>
<reference evidence="2 3" key="1">
    <citation type="submission" date="2018-12" db="EMBL/GenBank/DDBJ databases">
        <title>Genome of Verticillium dahliae isolate Getta Getta.</title>
        <authorList>
            <person name="Gardiner D.M."/>
        </authorList>
    </citation>
    <scope>NUCLEOTIDE SEQUENCE [LARGE SCALE GENOMIC DNA]</scope>
    <source>
        <strain evidence="2 3">Getta Getta</strain>
    </source>
</reference>
<feature type="compositionally biased region" description="Basic and acidic residues" evidence="1">
    <location>
        <begin position="174"/>
        <end position="184"/>
    </location>
</feature>
<dbReference type="PANTHER" id="PTHR40020:SF1">
    <property type="entry name" value="CYTOCHROME C OXIDASE ASSEMBLY FACTOR 2"/>
    <property type="match status" value="1"/>
</dbReference>
<protein>
    <submittedName>
        <fullName evidence="2">Uncharacterized protein</fullName>
    </submittedName>
</protein>
<proteinExistence type="predicted"/>
<evidence type="ECO:0000313" key="3">
    <source>
        <dbReference type="Proteomes" id="UP000288725"/>
    </source>
</evidence>
<feature type="compositionally biased region" description="Low complexity" evidence="1">
    <location>
        <begin position="303"/>
        <end position="316"/>
    </location>
</feature>
<organism evidence="2 3">
    <name type="scientific">Verticillium dahliae</name>
    <name type="common">Verticillium wilt</name>
    <dbReference type="NCBI Taxonomy" id="27337"/>
    <lineage>
        <taxon>Eukaryota</taxon>
        <taxon>Fungi</taxon>
        <taxon>Dikarya</taxon>
        <taxon>Ascomycota</taxon>
        <taxon>Pezizomycotina</taxon>
        <taxon>Sordariomycetes</taxon>
        <taxon>Hypocreomycetidae</taxon>
        <taxon>Glomerellales</taxon>
        <taxon>Plectosphaerellaceae</taxon>
        <taxon>Verticillium</taxon>
    </lineage>
</organism>
<feature type="region of interest" description="Disordered" evidence="1">
    <location>
        <begin position="163"/>
        <end position="184"/>
    </location>
</feature>
<accession>A0A444S8S7</accession>
<dbReference type="Proteomes" id="UP000288725">
    <property type="component" value="Chromosome 2"/>
</dbReference>
<name>A0A444S8S7_VERDA</name>
<dbReference type="GO" id="GO:0033617">
    <property type="term" value="P:mitochondrial respiratory chain complex IV assembly"/>
    <property type="evidence" value="ECO:0007669"/>
    <property type="project" value="TreeGrafter"/>
</dbReference>
<feature type="region of interest" description="Disordered" evidence="1">
    <location>
        <begin position="1"/>
        <end position="36"/>
    </location>
</feature>
<gene>
    <name evidence="2" type="ORF">VDGE_00482</name>
</gene>
<feature type="compositionally biased region" description="Low complexity" evidence="1">
    <location>
        <begin position="339"/>
        <end position="396"/>
    </location>
</feature>
<feature type="compositionally biased region" description="Acidic residues" evidence="1">
    <location>
        <begin position="327"/>
        <end position="338"/>
    </location>
</feature>
<sequence length="543" mass="57092">MPRRAPQDAARCRSQQAQVEPRTCSQTPSQRHASPKAGRTCIVARQIWLLRSFLDAVNPCAFNSLAIPSQRSSAPHSGWHAVAIATARQAPPTLDSDSRHATTTTHPYDTHIMPPHLHPRSRMTSSLFATTVVASFFVVGLPHILPCPAPRVAYADGEVVVGEDGKRRRRRRRDNPPEIKDGIVHFDQTPDTAAVSCSKDDRASRECPMPRPGGMLGDCALFPSLPLPPFLSSFPQIIHSFTPSQSSIHSNHPPTMKSWTIVLVATGLASALSIPRPIDARADFSIAIQQAGAAQPAAGKAIAPAAGQAGEEAAVGEGEGEAPAVDEGQDEAAAEEGAEAPPAESSSPVEEAAPEVTAPPAEGEAPAEGDAAASESLAESTTTTEEAAQETAPPGEGQDEQNNDDDNNNNDNNDENNNDGENGQGGRGGKNNDNNNNDIIDEILGGGGQGRGDRKGQQAALTQAIVQLTQAMGLGGILNLNGLANIGVGQELQLLLQLQQIAQIQSAGFITQVDIVGLLQQNQLFGGRGGIFKRQEEVLVSKA</sequence>
<dbReference type="EMBL" id="RSDZ01000010">
    <property type="protein sequence ID" value="RXG49812.1"/>
    <property type="molecule type" value="Genomic_DNA"/>
</dbReference>
<evidence type="ECO:0000256" key="1">
    <source>
        <dbReference type="SAM" id="MobiDB-lite"/>
    </source>
</evidence>
<feature type="region of interest" description="Disordered" evidence="1">
    <location>
        <begin position="303"/>
        <end position="455"/>
    </location>
</feature>
<evidence type="ECO:0000313" key="2">
    <source>
        <dbReference type="EMBL" id="RXG49812.1"/>
    </source>
</evidence>
<comment type="caution">
    <text evidence="2">The sequence shown here is derived from an EMBL/GenBank/DDBJ whole genome shotgun (WGS) entry which is preliminary data.</text>
</comment>
<feature type="region of interest" description="Disordered" evidence="1">
    <location>
        <begin position="90"/>
        <end position="115"/>
    </location>
</feature>